<dbReference type="Gene3D" id="1.25.40.10">
    <property type="entry name" value="Tetratricopeptide repeat domain"/>
    <property type="match status" value="4"/>
</dbReference>
<dbReference type="EMBL" id="JBHTMY010000002">
    <property type="protein sequence ID" value="MFD1314562.1"/>
    <property type="molecule type" value="Genomic_DNA"/>
</dbReference>
<dbReference type="Pfam" id="PF13174">
    <property type="entry name" value="TPR_6"/>
    <property type="match status" value="1"/>
</dbReference>
<name>A0ABW3XYA4_9FLAO</name>
<accession>A0ABW3XYA4</accession>
<dbReference type="Proteomes" id="UP001597201">
    <property type="component" value="Unassembled WGS sequence"/>
</dbReference>
<sequence length="593" mass="69583">MRNIFFIFFLSFSTFLFSQKPEQAYRYYMKGEYEQAAMLYKALHEKNRIQREYFKKLITCQQQLGDYDEAEKIILNQLIEFPMLTYLDVELGYNFELQGKFEEAEKYYQSAIQSIEINPNQVYNIGYSFTENHKLEYALQSYEIAKRKNPKLVTQIQEAQIYGEQGEFDKMFASYLNLVDFNEEYVDTVKRYLAQYISDDPSDKNNILFKKQLLLRAQNNPKNSYNLLLSWLFVQQKDYNKAIVQEISIYNRDKSNIEKIYELGLISMENKDFESAKKAFYFILNQDNSDEVILNIQNNLLSIQIQESKPSDYSSVDKNFQEIFIQYGKTGRTIPLQINYADFLAFQLNKPDEAIKLLKEAIPDALSELQKGMIKIKLGDILVFDNQFNQALILYSQVQNDLKNSNLAQTARFKVAQTSYFKGDFEWAKDQLSVLKSSTSQLIANDALDLYLLILNNIDKDSLKTPLELYAKSQLYSFQKKNDIAIKTLDTITQNYKGSLIEDDALKFQAELFTSENIADRAESNYLKIESFYPDSILIDQVLYQLAELYLNHLSEPDKARIYFEKIIFNYPSSIYLVDARKQYRKLRGDILN</sequence>
<dbReference type="InterPro" id="IPR011990">
    <property type="entry name" value="TPR-like_helical_dom_sf"/>
</dbReference>
<proteinExistence type="predicted"/>
<dbReference type="RefSeq" id="WP_377176287.1">
    <property type="nucleotide sequence ID" value="NZ_JBHTMY010000002.1"/>
</dbReference>
<comment type="caution">
    <text evidence="1">The sequence shown here is derived from an EMBL/GenBank/DDBJ whole genome shotgun (WGS) entry which is preliminary data.</text>
</comment>
<evidence type="ECO:0000313" key="1">
    <source>
        <dbReference type="EMBL" id="MFD1314562.1"/>
    </source>
</evidence>
<dbReference type="InterPro" id="IPR019734">
    <property type="entry name" value="TPR_rpt"/>
</dbReference>
<gene>
    <name evidence="1" type="ORF">ACFQ39_02955</name>
</gene>
<evidence type="ECO:0000313" key="2">
    <source>
        <dbReference type="Proteomes" id="UP001597201"/>
    </source>
</evidence>
<dbReference type="SUPFAM" id="SSF48452">
    <property type="entry name" value="TPR-like"/>
    <property type="match status" value="3"/>
</dbReference>
<keyword evidence="2" id="KW-1185">Reference proteome</keyword>
<protein>
    <submittedName>
        <fullName evidence="1">Tetratricopeptide repeat protein</fullName>
    </submittedName>
</protein>
<organism evidence="1 2">
    <name type="scientific">Namhaeicola litoreus</name>
    <dbReference type="NCBI Taxonomy" id="1052145"/>
    <lineage>
        <taxon>Bacteria</taxon>
        <taxon>Pseudomonadati</taxon>
        <taxon>Bacteroidota</taxon>
        <taxon>Flavobacteriia</taxon>
        <taxon>Flavobacteriales</taxon>
        <taxon>Flavobacteriaceae</taxon>
        <taxon>Namhaeicola</taxon>
    </lineage>
</organism>
<dbReference type="SMART" id="SM00028">
    <property type="entry name" value="TPR"/>
    <property type="match status" value="5"/>
</dbReference>
<reference evidence="2" key="1">
    <citation type="journal article" date="2019" name="Int. J. Syst. Evol. Microbiol.">
        <title>The Global Catalogue of Microorganisms (GCM) 10K type strain sequencing project: providing services to taxonomists for standard genome sequencing and annotation.</title>
        <authorList>
            <consortium name="The Broad Institute Genomics Platform"/>
            <consortium name="The Broad Institute Genome Sequencing Center for Infectious Disease"/>
            <person name="Wu L."/>
            <person name="Ma J."/>
        </authorList>
    </citation>
    <scope>NUCLEOTIDE SEQUENCE [LARGE SCALE GENOMIC DNA]</scope>
    <source>
        <strain evidence="2">CCUG 61485</strain>
    </source>
</reference>